<dbReference type="Proteomes" id="UP000431826">
    <property type="component" value="Unassembled WGS sequence"/>
</dbReference>
<dbReference type="InterPro" id="IPR050428">
    <property type="entry name" value="TCS_sensor_his_kinase"/>
</dbReference>
<feature type="domain" description="Histidine kinase" evidence="13">
    <location>
        <begin position="303"/>
        <end position="510"/>
    </location>
</feature>
<dbReference type="InterPro" id="IPR036097">
    <property type="entry name" value="HisK_dim/P_sf"/>
</dbReference>
<evidence type="ECO:0000256" key="6">
    <source>
        <dbReference type="ARBA" id="ARBA00022692"/>
    </source>
</evidence>
<dbReference type="GO" id="GO:0000155">
    <property type="term" value="F:phosphorelay sensor kinase activity"/>
    <property type="evidence" value="ECO:0007669"/>
    <property type="project" value="InterPro"/>
</dbReference>
<dbReference type="PROSITE" id="PS50885">
    <property type="entry name" value="HAMP"/>
    <property type="match status" value="1"/>
</dbReference>
<feature type="region of interest" description="Disordered" evidence="11">
    <location>
        <begin position="502"/>
        <end position="531"/>
    </location>
</feature>
<dbReference type="Gene3D" id="3.30.565.10">
    <property type="entry name" value="Histidine kinase-like ATPase, C-terminal domain"/>
    <property type="match status" value="1"/>
</dbReference>
<dbReference type="SMART" id="SM00388">
    <property type="entry name" value="HisKA"/>
    <property type="match status" value="1"/>
</dbReference>
<protein>
    <recommendedName>
        <fullName evidence="3">histidine kinase</fullName>
        <ecNumber evidence="3">2.7.13.3</ecNumber>
    </recommendedName>
</protein>
<dbReference type="InterPro" id="IPR036890">
    <property type="entry name" value="HATPase_C_sf"/>
</dbReference>
<keyword evidence="5" id="KW-0808">Transferase</keyword>
<keyword evidence="4" id="KW-0597">Phosphoprotein</keyword>
<dbReference type="CDD" id="cd00075">
    <property type="entry name" value="HATPase"/>
    <property type="match status" value="1"/>
</dbReference>
<feature type="compositionally biased region" description="Gly residues" evidence="11">
    <location>
        <begin position="502"/>
        <end position="522"/>
    </location>
</feature>
<keyword evidence="9" id="KW-0902">Two-component regulatory system</keyword>
<dbReference type="InterPro" id="IPR003660">
    <property type="entry name" value="HAMP_dom"/>
</dbReference>
<keyword evidence="6 12" id="KW-0812">Transmembrane</keyword>
<organism evidence="15 16">
    <name type="scientific">Streptomyces tubercidicus</name>
    <dbReference type="NCBI Taxonomy" id="47759"/>
    <lineage>
        <taxon>Bacteria</taxon>
        <taxon>Bacillati</taxon>
        <taxon>Actinomycetota</taxon>
        <taxon>Actinomycetes</taxon>
        <taxon>Kitasatosporales</taxon>
        <taxon>Streptomycetaceae</taxon>
        <taxon>Streptomyces</taxon>
    </lineage>
</organism>
<evidence type="ECO:0000259" key="14">
    <source>
        <dbReference type="PROSITE" id="PS50885"/>
    </source>
</evidence>
<gene>
    <name evidence="15" type="primary">mprB</name>
    <name evidence="15" type="ORF">Stube_18290</name>
</gene>
<evidence type="ECO:0000256" key="12">
    <source>
        <dbReference type="SAM" id="Phobius"/>
    </source>
</evidence>
<dbReference type="PROSITE" id="PS50109">
    <property type="entry name" value="HIS_KIN"/>
    <property type="match status" value="1"/>
</dbReference>
<feature type="domain" description="HAMP" evidence="14">
    <location>
        <begin position="242"/>
        <end position="295"/>
    </location>
</feature>
<dbReference type="PANTHER" id="PTHR45436">
    <property type="entry name" value="SENSOR HISTIDINE KINASE YKOH"/>
    <property type="match status" value="1"/>
</dbReference>
<evidence type="ECO:0000256" key="9">
    <source>
        <dbReference type="ARBA" id="ARBA00023012"/>
    </source>
</evidence>
<dbReference type="InterPro" id="IPR003594">
    <property type="entry name" value="HATPase_dom"/>
</dbReference>
<evidence type="ECO:0000256" key="5">
    <source>
        <dbReference type="ARBA" id="ARBA00022679"/>
    </source>
</evidence>
<dbReference type="EMBL" id="BLIR01000001">
    <property type="protein sequence ID" value="GFE37156.1"/>
    <property type="molecule type" value="Genomic_DNA"/>
</dbReference>
<dbReference type="Gene3D" id="1.10.287.130">
    <property type="match status" value="1"/>
</dbReference>
<comment type="caution">
    <text evidence="15">The sequence shown here is derived from an EMBL/GenBank/DDBJ whole genome shotgun (WGS) entry which is preliminary data.</text>
</comment>
<proteinExistence type="predicted"/>
<dbReference type="SUPFAM" id="SSF55874">
    <property type="entry name" value="ATPase domain of HSP90 chaperone/DNA topoisomerase II/histidine kinase"/>
    <property type="match status" value="1"/>
</dbReference>
<sequence length="531" mass="56303">MAGRDERTGTGPRARHPRLLSRLCSRLSRHLPSWLRSRLRSWRRGGSAAWVRTRRPASLRTAFAVAFAAGAAAVTVLVGFLSYDAAARLVRVDEKSVFSQVVRDLRTQVQEKPFRPADYATADPDHDGPRDDLTRPSRTEVQLLGAGGRIVERGSPVLPAGAVERRIADDDRAGAYAEREADIGDEEYHVATVALGGGRGAVQVAQKFSETEDLLSALQQRTALLAAAVIALAGTGGWWLARRITGRLVRLTAVAESVAEHGRLDVPVPVAGRDEVARLGRAFDDMLGRLASAVQDQQRLVQDAGHELRTPLTSLRTNISLLKRFDELPPDAREELLADLGGEARELSDLVNELVDLAAGTRDDDPLAEVGLAEVAEKAAASARRRTGREITVRTVRPAVVEGRPAALNRALTNLLENAAKFDAGGTEPIEVVVTGARVEVLDRGPGIADADLTRVFDRFYRAAAARGLPGSGLGLAIVREIATAHGGHAFATHRPGGGATLGFTVGTGTGTGQGSAMGPGGAHMENGAGS</sequence>
<dbReference type="Pfam" id="PF00512">
    <property type="entry name" value="HisKA"/>
    <property type="match status" value="1"/>
</dbReference>
<evidence type="ECO:0000256" key="11">
    <source>
        <dbReference type="SAM" id="MobiDB-lite"/>
    </source>
</evidence>
<name>A0A640USX7_9ACTN</name>
<keyword evidence="10 12" id="KW-0472">Membrane</keyword>
<feature type="region of interest" description="Disordered" evidence="11">
    <location>
        <begin position="113"/>
        <end position="136"/>
    </location>
</feature>
<evidence type="ECO:0000256" key="4">
    <source>
        <dbReference type="ARBA" id="ARBA00022553"/>
    </source>
</evidence>
<dbReference type="CDD" id="cd00082">
    <property type="entry name" value="HisKA"/>
    <property type="match status" value="1"/>
</dbReference>
<evidence type="ECO:0000259" key="13">
    <source>
        <dbReference type="PROSITE" id="PS50109"/>
    </source>
</evidence>
<dbReference type="Pfam" id="PF02518">
    <property type="entry name" value="HATPase_c"/>
    <property type="match status" value="1"/>
</dbReference>
<feature type="compositionally biased region" description="Basic and acidic residues" evidence="11">
    <location>
        <begin position="123"/>
        <end position="136"/>
    </location>
</feature>
<keyword evidence="16" id="KW-1185">Reference proteome</keyword>
<evidence type="ECO:0000256" key="7">
    <source>
        <dbReference type="ARBA" id="ARBA00022777"/>
    </source>
</evidence>
<evidence type="ECO:0000256" key="2">
    <source>
        <dbReference type="ARBA" id="ARBA00004236"/>
    </source>
</evidence>
<evidence type="ECO:0000256" key="10">
    <source>
        <dbReference type="ARBA" id="ARBA00023136"/>
    </source>
</evidence>
<dbReference type="Gene3D" id="6.10.340.10">
    <property type="match status" value="1"/>
</dbReference>
<dbReference type="SMART" id="SM00304">
    <property type="entry name" value="HAMP"/>
    <property type="match status" value="1"/>
</dbReference>
<evidence type="ECO:0000256" key="8">
    <source>
        <dbReference type="ARBA" id="ARBA00022989"/>
    </source>
</evidence>
<comment type="catalytic activity">
    <reaction evidence="1">
        <text>ATP + protein L-histidine = ADP + protein N-phospho-L-histidine.</text>
        <dbReference type="EC" id="2.7.13.3"/>
    </reaction>
</comment>
<dbReference type="PANTHER" id="PTHR45436:SF5">
    <property type="entry name" value="SENSOR HISTIDINE KINASE TRCS"/>
    <property type="match status" value="1"/>
</dbReference>
<dbReference type="Pfam" id="PF00672">
    <property type="entry name" value="HAMP"/>
    <property type="match status" value="1"/>
</dbReference>
<evidence type="ECO:0000313" key="16">
    <source>
        <dbReference type="Proteomes" id="UP000431826"/>
    </source>
</evidence>
<dbReference type="PRINTS" id="PR00344">
    <property type="entry name" value="BCTRLSENSOR"/>
</dbReference>
<evidence type="ECO:0000256" key="1">
    <source>
        <dbReference type="ARBA" id="ARBA00000085"/>
    </source>
</evidence>
<dbReference type="SMART" id="SM00387">
    <property type="entry name" value="HATPase_c"/>
    <property type="match status" value="1"/>
</dbReference>
<accession>A0A640USX7</accession>
<dbReference type="SUPFAM" id="SSF158472">
    <property type="entry name" value="HAMP domain-like"/>
    <property type="match status" value="1"/>
</dbReference>
<dbReference type="InterPro" id="IPR003661">
    <property type="entry name" value="HisK_dim/P_dom"/>
</dbReference>
<dbReference type="GO" id="GO:0005886">
    <property type="term" value="C:plasma membrane"/>
    <property type="evidence" value="ECO:0007669"/>
    <property type="project" value="UniProtKB-SubCell"/>
</dbReference>
<dbReference type="RefSeq" id="WP_371873580.1">
    <property type="nucleotide sequence ID" value="NZ_BLIR01000001.1"/>
</dbReference>
<dbReference type="CDD" id="cd06225">
    <property type="entry name" value="HAMP"/>
    <property type="match status" value="1"/>
</dbReference>
<evidence type="ECO:0000313" key="15">
    <source>
        <dbReference type="EMBL" id="GFE37156.1"/>
    </source>
</evidence>
<evidence type="ECO:0000256" key="3">
    <source>
        <dbReference type="ARBA" id="ARBA00012438"/>
    </source>
</evidence>
<dbReference type="AlphaFoldDB" id="A0A640USX7"/>
<keyword evidence="7 15" id="KW-0418">Kinase</keyword>
<feature type="transmembrane region" description="Helical" evidence="12">
    <location>
        <begin position="62"/>
        <end position="83"/>
    </location>
</feature>
<comment type="subcellular location">
    <subcellularLocation>
        <location evidence="2">Cell membrane</location>
    </subcellularLocation>
</comment>
<reference evidence="15 16" key="1">
    <citation type="submission" date="2019-12" db="EMBL/GenBank/DDBJ databases">
        <title>Whole genome shotgun sequence of Streptomyces tubercidicus NBRC 13090.</title>
        <authorList>
            <person name="Ichikawa N."/>
            <person name="Kimura A."/>
            <person name="Kitahashi Y."/>
            <person name="Komaki H."/>
            <person name="Tamura T."/>
        </authorList>
    </citation>
    <scope>NUCLEOTIDE SEQUENCE [LARGE SCALE GENOMIC DNA]</scope>
    <source>
        <strain evidence="15 16">NBRC 13090</strain>
    </source>
</reference>
<keyword evidence="8 12" id="KW-1133">Transmembrane helix</keyword>
<dbReference type="SUPFAM" id="SSF47384">
    <property type="entry name" value="Homodimeric domain of signal transducing histidine kinase"/>
    <property type="match status" value="1"/>
</dbReference>
<dbReference type="InterPro" id="IPR004358">
    <property type="entry name" value="Sig_transdc_His_kin-like_C"/>
</dbReference>
<dbReference type="GeneID" id="96282976"/>
<dbReference type="InterPro" id="IPR005467">
    <property type="entry name" value="His_kinase_dom"/>
</dbReference>
<dbReference type="EC" id="2.7.13.3" evidence="3"/>